<dbReference type="AlphaFoldDB" id="A0A3A6UG44"/>
<dbReference type="Pfam" id="PF20774">
    <property type="entry name" value="InhA-like_VEG"/>
    <property type="match status" value="1"/>
</dbReference>
<keyword evidence="3" id="KW-0645">Protease</keyword>
<dbReference type="SUPFAM" id="SSF49299">
    <property type="entry name" value="PKD domain"/>
    <property type="match status" value="1"/>
</dbReference>
<dbReference type="PIRSF" id="PIRSF007519">
    <property type="entry name" value="Protease_InhA"/>
    <property type="match status" value="1"/>
</dbReference>
<keyword evidence="3" id="KW-0482">Metalloprotease</keyword>
<evidence type="ECO:0000259" key="2">
    <source>
        <dbReference type="PROSITE" id="PS50093"/>
    </source>
</evidence>
<dbReference type="Pfam" id="PF18911">
    <property type="entry name" value="PKD_4"/>
    <property type="match status" value="1"/>
</dbReference>
<dbReference type="Proteomes" id="UP000273022">
    <property type="component" value="Unassembled WGS sequence"/>
</dbReference>
<proteinExistence type="predicted"/>
<dbReference type="Gene3D" id="2.60.40.10">
    <property type="entry name" value="Immunoglobulins"/>
    <property type="match status" value="1"/>
</dbReference>
<accession>A0A3A6UG44</accession>
<dbReference type="PANTHER" id="PTHR41775:SF1">
    <property type="entry name" value="PEPTIDASE M6-LIKE DOMAIN-CONTAINING PROTEIN"/>
    <property type="match status" value="1"/>
</dbReference>
<dbReference type="Pfam" id="PF05547">
    <property type="entry name" value="Peptidase_M6"/>
    <property type="match status" value="1"/>
</dbReference>
<keyword evidence="3" id="KW-0378">Hydrolase</keyword>
<feature type="chain" id="PRO_5017433221" evidence="1">
    <location>
        <begin position="18"/>
        <end position="863"/>
    </location>
</feature>
<organism evidence="3 4">
    <name type="scientific">Parashewanella spongiae</name>
    <dbReference type="NCBI Taxonomy" id="342950"/>
    <lineage>
        <taxon>Bacteria</taxon>
        <taxon>Pseudomonadati</taxon>
        <taxon>Pseudomonadota</taxon>
        <taxon>Gammaproteobacteria</taxon>
        <taxon>Alteromonadales</taxon>
        <taxon>Shewanellaceae</taxon>
        <taxon>Parashewanella</taxon>
    </lineage>
</organism>
<sequence length="863" mass="94712">MFSVILILPIGSGFVLAQPVSHTPADIGVVNEERIIYWMKKNGHLSENATSEETKQALARYTSKAQPYFPHQITKEAANAERRRLNRLTENKHLHKAPADSSDSVKTVKVLAVLIDFPDLPHNNNRLSSRDTRMYYSSYPKSHYQNMLFSTTGYSGPQSQTLRSVHQYYDDVSGNSFKFTGDAKGWFRAEQNAQYYGRNDSSRNNADNAATELVKEAVSDAVATMSQDELNSFDIEDPRDLDNDGNINESDGIIDHIMVFHSSIGEEAGGGVLGSNAIWSHSFAVNASSGGYTLPGTNKKVLGYTIQPIDAAIGVCAHEFGHDLGLPDEYDTQSGGDGSPVGLWSIMSAGTWVGTIPGSQPVGFSPYARSYLQNKFNGRWVNEQDISLSSITNTPTDYVLASAIDKQNINQLAITLDSPPIPFKQAYSGEYQYYSGQGDQLEHSMSFARQLPVSSSIILTMKSHWEMENRFDYAQVLINGVAIAGNHTNETNSTTNDRHTITGKSKSIVGAEGENGWVDLEYNLTPYSGQNVTIKMVYKTDTAVTKYGIVVDDIKIHNAGSQIYHDDSETQGRVTQAGFTRINNSRPGKNMRYLIQLRNHQGVDDGLGGSGYDPGVVIWLENSNQFDNRVSSHPGQSLIGVIDADQVLISNRNSRTQMRDAAFSLYDQTPYSGDNHLIANAHFSDSDDYTAPEKPQQGMILPNMGLSVSVVEQAQDSSSARVRINRTFEPNDDPENALVSISSTINGSTVNFTAAISGGSGGYSYLWNFGDGNTSTEVSPQHTYTQSGNYTVILQLTSSSGAVSSVTKRVTIGELNHQQKDGDTNQSKNSGGNWSWVMTLMLSGFAICRRRNKIWWSLLGSNQ</sequence>
<evidence type="ECO:0000313" key="4">
    <source>
        <dbReference type="Proteomes" id="UP000273022"/>
    </source>
</evidence>
<feature type="signal peptide" evidence="1">
    <location>
        <begin position="1"/>
        <end position="17"/>
    </location>
</feature>
<name>A0A3A6UG44_9GAMM</name>
<dbReference type="CDD" id="cd00146">
    <property type="entry name" value="PKD"/>
    <property type="match status" value="1"/>
</dbReference>
<feature type="domain" description="PKD" evidence="2">
    <location>
        <begin position="733"/>
        <end position="812"/>
    </location>
</feature>
<keyword evidence="1" id="KW-0732">Signal</keyword>
<dbReference type="PROSITE" id="PS50093">
    <property type="entry name" value="PKD"/>
    <property type="match status" value="1"/>
</dbReference>
<dbReference type="GO" id="GO:0008237">
    <property type="term" value="F:metallopeptidase activity"/>
    <property type="evidence" value="ECO:0007669"/>
    <property type="project" value="UniProtKB-KW"/>
</dbReference>
<dbReference type="NCBIfam" id="TIGR03296">
    <property type="entry name" value="M6dom_TIGR03296"/>
    <property type="match status" value="1"/>
</dbReference>
<dbReference type="InterPro" id="IPR000601">
    <property type="entry name" value="PKD_dom"/>
</dbReference>
<dbReference type="InterPro" id="IPR013783">
    <property type="entry name" value="Ig-like_fold"/>
</dbReference>
<dbReference type="InterPro" id="IPR012300">
    <property type="entry name" value="Pept_M6_InhA"/>
</dbReference>
<evidence type="ECO:0000313" key="3">
    <source>
        <dbReference type="EMBL" id="RJY16409.1"/>
    </source>
</evidence>
<dbReference type="SMART" id="SM00089">
    <property type="entry name" value="PKD"/>
    <property type="match status" value="1"/>
</dbReference>
<keyword evidence="4" id="KW-1185">Reference proteome</keyword>
<dbReference type="InterPro" id="IPR035986">
    <property type="entry name" value="PKD_dom_sf"/>
</dbReference>
<dbReference type="InterPro" id="IPR022409">
    <property type="entry name" value="PKD/Chitinase_dom"/>
</dbReference>
<reference evidence="3 4" key="1">
    <citation type="submission" date="2018-09" db="EMBL/GenBank/DDBJ databases">
        <title>Phylogeny of the Shewanellaceae, and recommendation for two new genera, Pseudoshewanella and Parashewanella.</title>
        <authorList>
            <person name="Wang G."/>
        </authorList>
    </citation>
    <scope>NUCLEOTIDE SEQUENCE [LARGE SCALE GENOMIC DNA]</scope>
    <source>
        <strain evidence="3 4">KCTC 22492</strain>
    </source>
</reference>
<dbReference type="GO" id="GO:0006508">
    <property type="term" value="P:proteolysis"/>
    <property type="evidence" value="ECO:0007669"/>
    <property type="project" value="UniProtKB-KW"/>
</dbReference>
<gene>
    <name evidence="3" type="ORF">D5R81_09325</name>
</gene>
<dbReference type="InterPro" id="IPR008757">
    <property type="entry name" value="Peptidase_M6-like_domain"/>
</dbReference>
<dbReference type="PANTHER" id="PTHR41775">
    <property type="entry name" value="SECRETED PROTEIN-RELATED"/>
    <property type="match status" value="1"/>
</dbReference>
<comment type="caution">
    <text evidence="3">The sequence shown here is derived from an EMBL/GenBank/DDBJ whole genome shotgun (WGS) entry which is preliminary data.</text>
</comment>
<dbReference type="SUPFAM" id="SSF55486">
    <property type="entry name" value="Metalloproteases ('zincins'), catalytic domain"/>
    <property type="match status" value="1"/>
</dbReference>
<dbReference type="EMBL" id="QYYH01000048">
    <property type="protein sequence ID" value="RJY16409.1"/>
    <property type="molecule type" value="Genomic_DNA"/>
</dbReference>
<protein>
    <submittedName>
        <fullName evidence="3">M6 family metalloprotease domain-containing protein</fullName>
    </submittedName>
</protein>
<evidence type="ECO:0000256" key="1">
    <source>
        <dbReference type="SAM" id="SignalP"/>
    </source>
</evidence>
<dbReference type="InterPro" id="IPR048665">
    <property type="entry name" value="InhA-like_VEG"/>
</dbReference>
<dbReference type="Pfam" id="PF20773">
    <property type="entry name" value="InhA-like_MAM"/>
    <property type="match status" value="1"/>
</dbReference>